<dbReference type="InterPro" id="IPR013149">
    <property type="entry name" value="ADH-like_C"/>
</dbReference>
<feature type="domain" description="Alcohol dehydrogenase-like N-terminal" evidence="7">
    <location>
        <begin position="25"/>
        <end position="153"/>
    </location>
</feature>
<dbReference type="PANTHER" id="PTHR42813">
    <property type="entry name" value="ZINC-TYPE ALCOHOL DEHYDROGENASE-LIKE"/>
    <property type="match status" value="1"/>
</dbReference>
<dbReference type="Pfam" id="PF08240">
    <property type="entry name" value="ADH_N"/>
    <property type="match status" value="1"/>
</dbReference>
<evidence type="ECO:0000256" key="5">
    <source>
        <dbReference type="RuleBase" id="RU361277"/>
    </source>
</evidence>
<dbReference type="PANTHER" id="PTHR42813:SF2">
    <property type="entry name" value="DEHYDROGENASE, ZINC-CONTAINING, PUTATIVE (AFU_ORTHOLOGUE AFUA_2G02810)-RELATED"/>
    <property type="match status" value="1"/>
</dbReference>
<evidence type="ECO:0000256" key="4">
    <source>
        <dbReference type="ARBA" id="ARBA00023002"/>
    </source>
</evidence>
<dbReference type="Proteomes" id="UP001302249">
    <property type="component" value="Chromosome"/>
</dbReference>
<accession>A0ABZ0B5G0</accession>
<organism evidence="8 9">
    <name type="scientific">Stakelama saccharophila</name>
    <dbReference type="NCBI Taxonomy" id="3075605"/>
    <lineage>
        <taxon>Bacteria</taxon>
        <taxon>Pseudomonadati</taxon>
        <taxon>Pseudomonadota</taxon>
        <taxon>Alphaproteobacteria</taxon>
        <taxon>Sphingomonadales</taxon>
        <taxon>Sphingomonadaceae</taxon>
        <taxon>Stakelama</taxon>
    </lineage>
</organism>
<proteinExistence type="inferred from homology"/>
<dbReference type="PROSITE" id="PS00059">
    <property type="entry name" value="ADH_ZINC"/>
    <property type="match status" value="1"/>
</dbReference>
<evidence type="ECO:0000256" key="1">
    <source>
        <dbReference type="ARBA" id="ARBA00001947"/>
    </source>
</evidence>
<keyword evidence="3 5" id="KW-0862">Zinc</keyword>
<name>A0ABZ0B5G0_9SPHN</name>
<reference evidence="8 9" key="1">
    <citation type="submission" date="2023-09" db="EMBL/GenBank/DDBJ databases">
        <authorList>
            <person name="Rey-Velasco X."/>
        </authorList>
    </citation>
    <scope>NUCLEOTIDE SEQUENCE [LARGE SCALE GENOMIC DNA]</scope>
    <source>
        <strain evidence="8 9">W311</strain>
    </source>
</reference>
<dbReference type="GO" id="GO:0016491">
    <property type="term" value="F:oxidoreductase activity"/>
    <property type="evidence" value="ECO:0007669"/>
    <property type="project" value="UniProtKB-KW"/>
</dbReference>
<dbReference type="SUPFAM" id="SSF51735">
    <property type="entry name" value="NAD(P)-binding Rossmann-fold domains"/>
    <property type="match status" value="1"/>
</dbReference>
<evidence type="ECO:0000256" key="3">
    <source>
        <dbReference type="ARBA" id="ARBA00022833"/>
    </source>
</evidence>
<dbReference type="InterPro" id="IPR013154">
    <property type="entry name" value="ADH-like_N"/>
</dbReference>
<dbReference type="InterPro" id="IPR002328">
    <property type="entry name" value="ADH_Zn_CS"/>
</dbReference>
<dbReference type="InterPro" id="IPR011032">
    <property type="entry name" value="GroES-like_sf"/>
</dbReference>
<keyword evidence="4 8" id="KW-0560">Oxidoreductase</keyword>
<dbReference type="Gene3D" id="3.40.50.720">
    <property type="entry name" value="NAD(P)-binding Rossmann-like Domain"/>
    <property type="match status" value="1"/>
</dbReference>
<evidence type="ECO:0000313" key="8">
    <source>
        <dbReference type="EMBL" id="WNO52564.1"/>
    </source>
</evidence>
<keyword evidence="9" id="KW-1185">Reference proteome</keyword>
<evidence type="ECO:0000259" key="7">
    <source>
        <dbReference type="Pfam" id="PF08240"/>
    </source>
</evidence>
<dbReference type="Pfam" id="PF00107">
    <property type="entry name" value="ADH_zinc_N"/>
    <property type="match status" value="1"/>
</dbReference>
<comment type="similarity">
    <text evidence="5">Belongs to the zinc-containing alcohol dehydrogenase family.</text>
</comment>
<protein>
    <submittedName>
        <fullName evidence="8">Zinc-dependent alcohol dehydrogenase</fullName>
        <ecNumber evidence="8">1.1.1.-</ecNumber>
    </submittedName>
</protein>
<comment type="cofactor">
    <cofactor evidence="1 5">
        <name>Zn(2+)</name>
        <dbReference type="ChEBI" id="CHEBI:29105"/>
    </cofactor>
</comment>
<dbReference type="EMBL" id="CP135076">
    <property type="protein sequence ID" value="WNO52564.1"/>
    <property type="molecule type" value="Genomic_DNA"/>
</dbReference>
<dbReference type="SUPFAM" id="SSF50129">
    <property type="entry name" value="GroES-like"/>
    <property type="match status" value="1"/>
</dbReference>
<dbReference type="EC" id="1.1.1.-" evidence="8"/>
<dbReference type="RefSeq" id="WP_313913142.1">
    <property type="nucleotide sequence ID" value="NZ_CP135076.1"/>
</dbReference>
<dbReference type="CDD" id="cd08283">
    <property type="entry name" value="FDH_like_1"/>
    <property type="match status" value="1"/>
</dbReference>
<dbReference type="Gene3D" id="3.90.180.10">
    <property type="entry name" value="Medium-chain alcohol dehydrogenases, catalytic domain"/>
    <property type="match status" value="1"/>
</dbReference>
<feature type="domain" description="Alcohol dehydrogenase-like C-terminal" evidence="6">
    <location>
        <begin position="198"/>
        <end position="273"/>
    </location>
</feature>
<dbReference type="InterPro" id="IPR036291">
    <property type="entry name" value="NAD(P)-bd_dom_sf"/>
</dbReference>
<evidence type="ECO:0000259" key="6">
    <source>
        <dbReference type="Pfam" id="PF00107"/>
    </source>
</evidence>
<sequence length="394" mass="42188">MRALCYHGKKDVRVDSVPDPEIVNPRDAVIEVTSTAICGSDLHLYDGVIPAVLPGDILGHEFMGRVVETGPKSPLRKGQRVVVPFTISCGSCYFCERQQFSTCDNSNPVEKQEMSETLYGTPMGGLFGYSHLTGGYPGGQAQYVRVPFSDVGPIVIEDDALDDDRVLFLSDILPTGWMAAENAEISGGDTVAVWGAGPVGLFAAQSALIMGAARVIVIDHYPHRLELAKGLGADVINFHETDVREALMAMSGGVGPDAVIDAVGMEAHGFAVDNMLDIAKQRVGVGADRASALKQAILSVRKAGRLSIPGVYGGMTDKFPLGALMEKGLTVRTGQTHVQKYGQKLLDMISAGKIDTTFLISHHLPLESAASGYANFKNHQDEYTKVVLRPGMEN</sequence>
<keyword evidence="2 5" id="KW-0479">Metal-binding</keyword>
<evidence type="ECO:0000313" key="9">
    <source>
        <dbReference type="Proteomes" id="UP001302249"/>
    </source>
</evidence>
<evidence type="ECO:0000256" key="2">
    <source>
        <dbReference type="ARBA" id="ARBA00022723"/>
    </source>
</evidence>
<gene>
    <name evidence="8" type="ORF">RPR59_08765</name>
</gene>